<proteinExistence type="predicted"/>
<dbReference type="PANTHER" id="PTHR33172:SF91">
    <property type="entry name" value="PROTEIN OXIDATIVE STRESS 3 LIKE 5"/>
    <property type="match status" value="1"/>
</dbReference>
<evidence type="ECO:0000313" key="6">
    <source>
        <dbReference type="Proteomes" id="UP000811609"/>
    </source>
</evidence>
<evidence type="ECO:0000256" key="3">
    <source>
        <dbReference type="SAM" id="MobiDB-lite"/>
    </source>
</evidence>
<feature type="compositionally biased region" description="Low complexity" evidence="3">
    <location>
        <begin position="198"/>
        <end position="212"/>
    </location>
</feature>
<name>A0A8T1PHQ8_CARIL</name>
<evidence type="ECO:0000313" key="4">
    <source>
        <dbReference type="EMBL" id="KAG6643929.1"/>
    </source>
</evidence>
<evidence type="ECO:0000256" key="1">
    <source>
        <dbReference type="ARBA" id="ARBA00004123"/>
    </source>
</evidence>
<organism evidence="4 6">
    <name type="scientific">Carya illinoinensis</name>
    <name type="common">Pecan</name>
    <dbReference type="NCBI Taxonomy" id="32201"/>
    <lineage>
        <taxon>Eukaryota</taxon>
        <taxon>Viridiplantae</taxon>
        <taxon>Streptophyta</taxon>
        <taxon>Embryophyta</taxon>
        <taxon>Tracheophyta</taxon>
        <taxon>Spermatophyta</taxon>
        <taxon>Magnoliopsida</taxon>
        <taxon>eudicotyledons</taxon>
        <taxon>Gunneridae</taxon>
        <taxon>Pentapetalae</taxon>
        <taxon>rosids</taxon>
        <taxon>fabids</taxon>
        <taxon>Fagales</taxon>
        <taxon>Juglandaceae</taxon>
        <taxon>Carya</taxon>
    </lineage>
</organism>
<keyword evidence="6" id="KW-1185">Reference proteome</keyword>
<dbReference type="Proteomes" id="UP000811609">
    <property type="component" value="Chromosome 8"/>
</dbReference>
<feature type="compositionally biased region" description="Low complexity" evidence="3">
    <location>
        <begin position="158"/>
        <end position="172"/>
    </location>
</feature>
<comment type="subcellular location">
    <subcellularLocation>
        <location evidence="1">Nucleus</location>
    </subcellularLocation>
</comment>
<dbReference type="GO" id="GO:0005634">
    <property type="term" value="C:nucleus"/>
    <property type="evidence" value="ECO:0007669"/>
    <property type="project" value="UniProtKB-SubCell"/>
</dbReference>
<comment type="caution">
    <text evidence="4">The sequence shown here is derived from an EMBL/GenBank/DDBJ whole genome shotgun (WGS) entry which is preliminary data.</text>
</comment>
<feature type="region of interest" description="Disordered" evidence="3">
    <location>
        <begin position="52"/>
        <end position="85"/>
    </location>
</feature>
<feature type="compositionally biased region" description="Basic and acidic residues" evidence="3">
    <location>
        <begin position="213"/>
        <end position="231"/>
    </location>
</feature>
<gene>
    <name evidence="4" type="ORF">CIPAW_08G020400</name>
    <name evidence="5" type="ORF">I3842_08G020700</name>
</gene>
<protein>
    <submittedName>
        <fullName evidence="4">Uncharacterized protein</fullName>
    </submittedName>
</protein>
<reference evidence="5" key="2">
    <citation type="submission" date="2021-01" db="EMBL/GenBank/DDBJ databases">
        <authorList>
            <person name="Lovell J.T."/>
            <person name="Bentley N."/>
            <person name="Bhattarai G."/>
            <person name="Jenkins J.W."/>
            <person name="Sreedasyam A."/>
            <person name="Alarcon Y."/>
            <person name="Bock C."/>
            <person name="Boston L."/>
            <person name="Carlson J."/>
            <person name="Cervantes K."/>
            <person name="Clermont K."/>
            <person name="Krom N."/>
            <person name="Kubenka K."/>
            <person name="Mamidi S."/>
            <person name="Mattison C."/>
            <person name="Monteros M."/>
            <person name="Pisani C."/>
            <person name="Plott C."/>
            <person name="Rajasekar S."/>
            <person name="Rhein H.S."/>
            <person name="Rohla C."/>
            <person name="Song M."/>
            <person name="Hilaire R.S."/>
            <person name="Shu S."/>
            <person name="Wells L."/>
            <person name="Wang X."/>
            <person name="Webber J."/>
            <person name="Heerema R.J."/>
            <person name="Klein P."/>
            <person name="Conner P."/>
            <person name="Grauke L."/>
            <person name="Grimwood J."/>
            <person name="Schmutz J."/>
            <person name="Randall J.J."/>
        </authorList>
    </citation>
    <scope>NUCLEOTIDE SEQUENCE</scope>
    <source>
        <tissue evidence="5">Leaf</tissue>
    </source>
</reference>
<reference evidence="4" key="1">
    <citation type="submission" date="2020-12" db="EMBL/GenBank/DDBJ databases">
        <title>WGS assembly of Carya illinoinensis cv. Pawnee.</title>
        <authorList>
            <person name="Platts A."/>
            <person name="Shu S."/>
            <person name="Wright S."/>
            <person name="Barry K."/>
            <person name="Edger P."/>
            <person name="Pires J.C."/>
            <person name="Schmutz J."/>
        </authorList>
    </citation>
    <scope>NUCLEOTIDE SEQUENCE</scope>
    <source>
        <tissue evidence="4">Leaf</tissue>
    </source>
</reference>
<dbReference type="Proteomes" id="UP000811246">
    <property type="component" value="Chromosome 8"/>
</dbReference>
<dbReference type="PANTHER" id="PTHR33172">
    <property type="entry name" value="OS08G0516900 PROTEIN"/>
    <property type="match status" value="1"/>
</dbReference>
<sequence length="261" mass="28559">MEVIVGPTFGIDVRDRSSAIPSAADQRSVSSCLFLEDGIGTGDGAGLVFGIGGRGKGREANEESSESSSSIGAPDDSEDEEDDCVSSKEILSNFKAAGLGSLGSMEDTLPIKRGLSNHFTGKSKSFANLSEVNALKDLKKSENPFNKRRRVLVAAKWSSRKSSFYSSSNPKSMPLLVLNEEENEDEDGEHLQRPQEYPSSSSSPSSSWSSSSSDKKEQEQHHLRHQERVPKTYIDRKILNFKSSSCFSLSDLQEHDEQDDD</sequence>
<keyword evidence="2" id="KW-0539">Nucleus</keyword>
<feature type="region of interest" description="Disordered" evidence="3">
    <location>
        <begin position="158"/>
        <end position="231"/>
    </location>
</feature>
<evidence type="ECO:0000256" key="2">
    <source>
        <dbReference type="ARBA" id="ARBA00023242"/>
    </source>
</evidence>
<feature type="compositionally biased region" description="Acidic residues" evidence="3">
    <location>
        <begin position="75"/>
        <end position="84"/>
    </location>
</feature>
<dbReference type="EMBL" id="CM031816">
    <property type="protein sequence ID" value="KAG6643929.1"/>
    <property type="molecule type" value="Genomic_DNA"/>
</dbReference>
<dbReference type="EMBL" id="CM031832">
    <property type="protein sequence ID" value="KAG6698452.1"/>
    <property type="molecule type" value="Genomic_DNA"/>
</dbReference>
<evidence type="ECO:0000313" key="5">
    <source>
        <dbReference type="EMBL" id="KAG6698452.1"/>
    </source>
</evidence>
<dbReference type="AlphaFoldDB" id="A0A8T1PHQ8"/>
<feature type="compositionally biased region" description="Acidic residues" evidence="3">
    <location>
        <begin position="179"/>
        <end position="188"/>
    </location>
</feature>
<dbReference type="GO" id="GO:0006950">
    <property type="term" value="P:response to stress"/>
    <property type="evidence" value="ECO:0007669"/>
    <property type="project" value="UniProtKB-ARBA"/>
</dbReference>
<accession>A0A8T1PHQ8</accession>
<dbReference type="InterPro" id="IPR051992">
    <property type="entry name" value="OxStress_Response_Reg"/>
</dbReference>